<evidence type="ECO:0000313" key="2">
    <source>
        <dbReference type="EMBL" id="KAH8024402.1"/>
    </source>
</evidence>
<organism evidence="2 3">
    <name type="scientific">Rhipicephalus microplus</name>
    <name type="common">Cattle tick</name>
    <name type="synonym">Boophilus microplus</name>
    <dbReference type="NCBI Taxonomy" id="6941"/>
    <lineage>
        <taxon>Eukaryota</taxon>
        <taxon>Metazoa</taxon>
        <taxon>Ecdysozoa</taxon>
        <taxon>Arthropoda</taxon>
        <taxon>Chelicerata</taxon>
        <taxon>Arachnida</taxon>
        <taxon>Acari</taxon>
        <taxon>Parasitiformes</taxon>
        <taxon>Ixodida</taxon>
        <taxon>Ixodoidea</taxon>
        <taxon>Ixodidae</taxon>
        <taxon>Rhipicephalinae</taxon>
        <taxon>Rhipicephalus</taxon>
        <taxon>Boophilus</taxon>
    </lineage>
</organism>
<feature type="region of interest" description="Disordered" evidence="1">
    <location>
        <begin position="76"/>
        <end position="129"/>
    </location>
</feature>
<proteinExistence type="predicted"/>
<feature type="compositionally biased region" description="Basic and acidic residues" evidence="1">
    <location>
        <begin position="78"/>
        <end position="102"/>
    </location>
</feature>
<sequence length="289" mass="32124">MSRKNLGIGPTRSEALATERLSHYRRSGNAKNGRTGIGKPDIDKSFLVVAVKAFRCGTQKYICLFSRHRRPILSTSIERSEREGGKQQLRDQDEKRGKELKARAKCSFPTKQQTSSHEPADGGSPCTSVRIGGFPNIAAAVLRDTRRRDGHQGQQRLDFGFLDNRYSAVKYETAKRRRTYALSCTHAQPRWHREFGVGSHRHGIRHEAKTRSGSTGTNRNPAPAVPLERERERMPLLPLGDYDYEENTGARRRQPAGAAHTPTCARALGSGTPVAGVDSARLLAPALRF</sequence>
<evidence type="ECO:0000313" key="3">
    <source>
        <dbReference type="Proteomes" id="UP000821866"/>
    </source>
</evidence>
<name>A0A9J6DRC8_RHIMP</name>
<comment type="caution">
    <text evidence="2">The sequence shown here is derived from an EMBL/GenBank/DDBJ whole genome shotgun (WGS) entry which is preliminary data.</text>
</comment>
<feature type="region of interest" description="Disordered" evidence="1">
    <location>
        <begin position="200"/>
        <end position="225"/>
    </location>
</feature>
<reference evidence="2" key="2">
    <citation type="submission" date="2021-09" db="EMBL/GenBank/DDBJ databases">
        <authorList>
            <person name="Jia N."/>
            <person name="Wang J."/>
            <person name="Shi W."/>
            <person name="Du L."/>
            <person name="Sun Y."/>
            <person name="Zhan W."/>
            <person name="Jiang J."/>
            <person name="Wang Q."/>
            <person name="Zhang B."/>
            <person name="Ji P."/>
            <person name="Sakyi L.B."/>
            <person name="Cui X."/>
            <person name="Yuan T."/>
            <person name="Jiang B."/>
            <person name="Yang W."/>
            <person name="Lam T.T.-Y."/>
            <person name="Chang Q."/>
            <person name="Ding S."/>
            <person name="Wang X."/>
            <person name="Zhu J."/>
            <person name="Ruan X."/>
            <person name="Zhao L."/>
            <person name="Wei J."/>
            <person name="Que T."/>
            <person name="Du C."/>
            <person name="Cheng J."/>
            <person name="Dai P."/>
            <person name="Han X."/>
            <person name="Huang E."/>
            <person name="Gao Y."/>
            <person name="Liu J."/>
            <person name="Shao H."/>
            <person name="Ye R."/>
            <person name="Li L."/>
            <person name="Wei W."/>
            <person name="Wang X."/>
            <person name="Wang C."/>
            <person name="Huo Q."/>
            <person name="Li W."/>
            <person name="Guo W."/>
            <person name="Chen H."/>
            <person name="Chen S."/>
            <person name="Zhou L."/>
            <person name="Zhou L."/>
            <person name="Ni X."/>
            <person name="Tian J."/>
            <person name="Zhou Y."/>
            <person name="Sheng Y."/>
            <person name="Liu T."/>
            <person name="Pan Y."/>
            <person name="Xia L."/>
            <person name="Li J."/>
            <person name="Zhao F."/>
            <person name="Cao W."/>
        </authorList>
    </citation>
    <scope>NUCLEOTIDE SEQUENCE</scope>
    <source>
        <strain evidence="2">Rmic-2018</strain>
        <tissue evidence="2">Larvae</tissue>
    </source>
</reference>
<feature type="compositionally biased region" description="Polar residues" evidence="1">
    <location>
        <begin position="211"/>
        <end position="220"/>
    </location>
</feature>
<keyword evidence="3" id="KW-1185">Reference proteome</keyword>
<dbReference type="AlphaFoldDB" id="A0A9J6DRC8"/>
<gene>
    <name evidence="2" type="ORF">HPB51_022886</name>
</gene>
<protein>
    <submittedName>
        <fullName evidence="2">Uncharacterized protein</fullName>
    </submittedName>
</protein>
<accession>A0A9J6DRC8</accession>
<dbReference type="EMBL" id="JABSTU010000008">
    <property type="protein sequence ID" value="KAH8024402.1"/>
    <property type="molecule type" value="Genomic_DNA"/>
</dbReference>
<evidence type="ECO:0000256" key="1">
    <source>
        <dbReference type="SAM" id="MobiDB-lite"/>
    </source>
</evidence>
<dbReference type="Proteomes" id="UP000821866">
    <property type="component" value="Chromosome 6"/>
</dbReference>
<reference evidence="2" key="1">
    <citation type="journal article" date="2020" name="Cell">
        <title>Large-Scale Comparative Analyses of Tick Genomes Elucidate Their Genetic Diversity and Vector Capacities.</title>
        <authorList>
            <consortium name="Tick Genome and Microbiome Consortium (TIGMIC)"/>
            <person name="Jia N."/>
            <person name="Wang J."/>
            <person name="Shi W."/>
            <person name="Du L."/>
            <person name="Sun Y."/>
            <person name="Zhan W."/>
            <person name="Jiang J.F."/>
            <person name="Wang Q."/>
            <person name="Zhang B."/>
            <person name="Ji P."/>
            <person name="Bell-Sakyi L."/>
            <person name="Cui X.M."/>
            <person name="Yuan T.T."/>
            <person name="Jiang B.G."/>
            <person name="Yang W.F."/>
            <person name="Lam T.T."/>
            <person name="Chang Q.C."/>
            <person name="Ding S.J."/>
            <person name="Wang X.J."/>
            <person name="Zhu J.G."/>
            <person name="Ruan X.D."/>
            <person name="Zhao L."/>
            <person name="Wei J.T."/>
            <person name="Ye R.Z."/>
            <person name="Que T.C."/>
            <person name="Du C.H."/>
            <person name="Zhou Y.H."/>
            <person name="Cheng J.X."/>
            <person name="Dai P.F."/>
            <person name="Guo W.B."/>
            <person name="Han X.H."/>
            <person name="Huang E.J."/>
            <person name="Li L.F."/>
            <person name="Wei W."/>
            <person name="Gao Y.C."/>
            <person name="Liu J.Z."/>
            <person name="Shao H.Z."/>
            <person name="Wang X."/>
            <person name="Wang C.C."/>
            <person name="Yang T.C."/>
            <person name="Huo Q.B."/>
            <person name="Li W."/>
            <person name="Chen H.Y."/>
            <person name="Chen S.E."/>
            <person name="Zhou L.G."/>
            <person name="Ni X.B."/>
            <person name="Tian J.H."/>
            <person name="Sheng Y."/>
            <person name="Liu T."/>
            <person name="Pan Y.S."/>
            <person name="Xia L.Y."/>
            <person name="Li J."/>
            <person name="Zhao F."/>
            <person name="Cao W.C."/>
        </authorList>
    </citation>
    <scope>NUCLEOTIDE SEQUENCE</scope>
    <source>
        <strain evidence="2">Rmic-2018</strain>
    </source>
</reference>